<dbReference type="AlphaFoldDB" id="A0A9X1NIK6"/>
<dbReference type="RefSeq" id="WP_231445793.1">
    <property type="nucleotide sequence ID" value="NZ_JAJOMB010000013.1"/>
</dbReference>
<dbReference type="Proteomes" id="UP001138997">
    <property type="component" value="Unassembled WGS sequence"/>
</dbReference>
<evidence type="ECO:0000256" key="1">
    <source>
        <dbReference type="SAM" id="MobiDB-lite"/>
    </source>
</evidence>
<protein>
    <recommendedName>
        <fullName evidence="4">PRC-barrel domain containing protein</fullName>
    </recommendedName>
</protein>
<proteinExistence type="predicted"/>
<evidence type="ECO:0000313" key="3">
    <source>
        <dbReference type="Proteomes" id="UP001138997"/>
    </source>
</evidence>
<reference evidence="2" key="1">
    <citation type="submission" date="2021-11" db="EMBL/GenBank/DDBJ databases">
        <title>Streptomyces corallinus and Kineosporia corallina sp. nov., two new coral-derived marine actinobacteria.</title>
        <authorList>
            <person name="Buangrab K."/>
            <person name="Sutthacheep M."/>
            <person name="Yeemin T."/>
            <person name="Harunari E."/>
            <person name="Igarashi Y."/>
            <person name="Sripreechasak P."/>
            <person name="Kanchanasin P."/>
            <person name="Tanasupawat S."/>
            <person name="Phongsopitanun W."/>
        </authorList>
    </citation>
    <scope>NUCLEOTIDE SEQUENCE</scope>
    <source>
        <strain evidence="2">JCM 31032</strain>
    </source>
</reference>
<organism evidence="2 3">
    <name type="scientific">Kineosporia babensis</name>
    <dbReference type="NCBI Taxonomy" id="499548"/>
    <lineage>
        <taxon>Bacteria</taxon>
        <taxon>Bacillati</taxon>
        <taxon>Actinomycetota</taxon>
        <taxon>Actinomycetes</taxon>
        <taxon>Kineosporiales</taxon>
        <taxon>Kineosporiaceae</taxon>
        <taxon>Kineosporia</taxon>
    </lineage>
</organism>
<dbReference type="EMBL" id="JAJOMB010000013">
    <property type="protein sequence ID" value="MCD5313896.1"/>
    <property type="molecule type" value="Genomic_DNA"/>
</dbReference>
<name>A0A9X1NIK6_9ACTN</name>
<dbReference type="SUPFAM" id="SSF50346">
    <property type="entry name" value="PRC-barrel domain"/>
    <property type="match status" value="1"/>
</dbReference>
<sequence>MTLTGEEARKYLGRTVFDSEHEMLGEVDGIYFSDVTGEPDWVSFHTDFFAERDAFVPASQIIPFAEGISIPLPRNMIREMPRIKPRGGALSSAQVARLHEFFGTFSGQHFASAHEGAPQYRDIHAIPDPRTQFKGRAHETAFGTGIPGPNEPHDVTLQGTGNSAP</sequence>
<evidence type="ECO:0008006" key="4">
    <source>
        <dbReference type="Google" id="ProtNLM"/>
    </source>
</evidence>
<gene>
    <name evidence="2" type="ORF">LR394_23590</name>
</gene>
<feature type="region of interest" description="Disordered" evidence="1">
    <location>
        <begin position="142"/>
        <end position="165"/>
    </location>
</feature>
<dbReference type="InterPro" id="IPR011033">
    <property type="entry name" value="PRC_barrel-like_sf"/>
</dbReference>
<comment type="caution">
    <text evidence="2">The sequence shown here is derived from an EMBL/GenBank/DDBJ whole genome shotgun (WGS) entry which is preliminary data.</text>
</comment>
<evidence type="ECO:0000313" key="2">
    <source>
        <dbReference type="EMBL" id="MCD5313896.1"/>
    </source>
</evidence>
<accession>A0A9X1NIK6</accession>
<keyword evidence="3" id="KW-1185">Reference proteome</keyword>